<feature type="compositionally biased region" description="Basic and acidic residues" evidence="1">
    <location>
        <begin position="12"/>
        <end position="25"/>
    </location>
</feature>
<proteinExistence type="predicted"/>
<name>A0AAJ4XE92_9SPHI</name>
<dbReference type="EMBL" id="LT906468">
    <property type="protein sequence ID" value="SNV56713.1"/>
    <property type="molecule type" value="Genomic_DNA"/>
</dbReference>
<evidence type="ECO:0000313" key="2">
    <source>
        <dbReference type="EMBL" id="SNV56713.1"/>
    </source>
</evidence>
<gene>
    <name evidence="2" type="ORF">SAMEA4412673_03324</name>
</gene>
<evidence type="ECO:0000256" key="1">
    <source>
        <dbReference type="SAM" id="MobiDB-lite"/>
    </source>
</evidence>
<dbReference type="AlphaFoldDB" id="A0AAJ4XE92"/>
<dbReference type="KEGG" id="smiz:4412673_03324"/>
<feature type="region of interest" description="Disordered" evidence="1">
    <location>
        <begin position="1"/>
        <end position="47"/>
    </location>
</feature>
<sequence length="89" mass="10423">MGDGDYMNQDWVRLRSPNEDGRTDQDLGMNQDGWDGRTDEDYDMNQDSWDKRMDQDYDMNLVSLTIFDPKFVGAYSISPHPILNIISFH</sequence>
<reference evidence="2 3" key="1">
    <citation type="submission" date="2017-06" db="EMBL/GenBank/DDBJ databases">
        <authorList>
            <consortium name="Pathogen Informatics"/>
        </authorList>
    </citation>
    <scope>NUCLEOTIDE SEQUENCE [LARGE SCALE GENOMIC DNA]</scope>
    <source>
        <strain evidence="2 3">NCTC12149</strain>
    </source>
</reference>
<dbReference type="Proteomes" id="UP000215355">
    <property type="component" value="Chromosome 1"/>
</dbReference>
<evidence type="ECO:0000313" key="3">
    <source>
        <dbReference type="Proteomes" id="UP000215355"/>
    </source>
</evidence>
<organism evidence="2 3">
    <name type="scientific">Sphingobacterium mizutaii</name>
    <dbReference type="NCBI Taxonomy" id="1010"/>
    <lineage>
        <taxon>Bacteria</taxon>
        <taxon>Pseudomonadati</taxon>
        <taxon>Bacteroidota</taxon>
        <taxon>Sphingobacteriia</taxon>
        <taxon>Sphingobacteriales</taxon>
        <taxon>Sphingobacteriaceae</taxon>
        <taxon>Sphingobacterium</taxon>
    </lineage>
</organism>
<accession>A0AAJ4XE92</accession>
<protein>
    <submittedName>
        <fullName evidence="2">Uncharacterized protein</fullName>
    </submittedName>
</protein>